<keyword evidence="2" id="KW-0812">Transmembrane</keyword>
<feature type="transmembrane region" description="Helical" evidence="2">
    <location>
        <begin position="245"/>
        <end position="270"/>
    </location>
</feature>
<feature type="transmembrane region" description="Helical" evidence="2">
    <location>
        <begin position="745"/>
        <end position="770"/>
    </location>
</feature>
<proteinExistence type="predicted"/>
<name>A0AAD8PP67_9PEZI</name>
<reference evidence="3" key="1">
    <citation type="submission" date="2021-06" db="EMBL/GenBank/DDBJ databases">
        <title>Comparative genomics, transcriptomics and evolutionary studies reveal genomic signatures of adaptation to plant cell wall in hemibiotrophic fungi.</title>
        <authorList>
            <consortium name="DOE Joint Genome Institute"/>
            <person name="Baroncelli R."/>
            <person name="Diaz J.F."/>
            <person name="Benocci T."/>
            <person name="Peng M."/>
            <person name="Battaglia E."/>
            <person name="Haridas S."/>
            <person name="Andreopoulos W."/>
            <person name="Labutti K."/>
            <person name="Pangilinan J."/>
            <person name="Floch G.L."/>
            <person name="Makela M.R."/>
            <person name="Henrissat B."/>
            <person name="Grigoriev I.V."/>
            <person name="Crouch J.A."/>
            <person name="De Vries R.P."/>
            <person name="Sukno S.A."/>
            <person name="Thon M.R."/>
        </authorList>
    </citation>
    <scope>NUCLEOTIDE SEQUENCE</scope>
    <source>
        <strain evidence="3">CBS 125086</strain>
    </source>
</reference>
<dbReference type="GeneID" id="85448444"/>
<evidence type="ECO:0000256" key="1">
    <source>
        <dbReference type="SAM" id="MobiDB-lite"/>
    </source>
</evidence>
<accession>A0AAD8PP67</accession>
<organism evidence="3 4">
    <name type="scientific">Colletotrichum navitas</name>
    <dbReference type="NCBI Taxonomy" id="681940"/>
    <lineage>
        <taxon>Eukaryota</taxon>
        <taxon>Fungi</taxon>
        <taxon>Dikarya</taxon>
        <taxon>Ascomycota</taxon>
        <taxon>Pezizomycotina</taxon>
        <taxon>Sordariomycetes</taxon>
        <taxon>Hypocreomycetidae</taxon>
        <taxon>Glomerellales</taxon>
        <taxon>Glomerellaceae</taxon>
        <taxon>Colletotrichum</taxon>
        <taxon>Colletotrichum graminicola species complex</taxon>
    </lineage>
</organism>
<feature type="transmembrane region" description="Helical" evidence="2">
    <location>
        <begin position="184"/>
        <end position="201"/>
    </location>
</feature>
<feature type="compositionally biased region" description="Basic and acidic residues" evidence="1">
    <location>
        <begin position="40"/>
        <end position="49"/>
    </location>
</feature>
<protein>
    <submittedName>
        <fullName evidence="3">Uncharacterized protein</fullName>
    </submittedName>
</protein>
<gene>
    <name evidence="3" type="ORF">LY79DRAFT_673639</name>
</gene>
<dbReference type="AlphaFoldDB" id="A0AAD8PP67"/>
<keyword evidence="2" id="KW-0472">Membrane</keyword>
<feature type="transmembrane region" description="Helical" evidence="2">
    <location>
        <begin position="129"/>
        <end position="149"/>
    </location>
</feature>
<feature type="compositionally biased region" description="Basic and acidic residues" evidence="1">
    <location>
        <begin position="1"/>
        <end position="13"/>
    </location>
</feature>
<feature type="compositionally biased region" description="Basic and acidic residues" evidence="1">
    <location>
        <begin position="73"/>
        <end position="86"/>
    </location>
</feature>
<evidence type="ECO:0000313" key="3">
    <source>
        <dbReference type="EMBL" id="KAK1573453.1"/>
    </source>
</evidence>
<comment type="caution">
    <text evidence="3">The sequence shown here is derived from an EMBL/GenBank/DDBJ whole genome shotgun (WGS) entry which is preliminary data.</text>
</comment>
<sequence>MSARRQKDREGSDSSHFQASTTSTPNAELPPAAETPAVFRDSENHRNWFRDGTGSSHRRDSGNETGGTSNETHGMEDKKGVDEKKPPPTRLSPNHYLKRASFGEFSPPFTASRRSLNPKPVVRQSRWRFFSGWIIHVPALLLTVGVTVLSQQRLFWYPPSGIQNKRLDLTADDLNNVLQLPAKVHEFLIVASLSAIGLSIFRRRLIGDGVRLGFLTGGYRVGDLEYLVSPAFWRQGFGGFGSWDLILAAYFVFATILSALVGPASAILLIPTPGWYAMNHDRAFDNITMPLVYPSTADGVWPVFLSPDKAPWTNQSGLYITDWEKCKGSQGLYQRYCPAGGFSEIWTWAQSFGSSNLQANVTFQSPAIQRNLILTYSNRSTTIATTPSRSFVSTVGLFNNYVRENPVGDISNGVHYKLAPRLSHTSGNQSHKSIYQPLVQSKCKVYDADELPPGQLPYYPTNYLNCFNDSICQDHKNLPQSFPVTRLTESQRTRTPPTFRTRGSSVVVISGQVPGSTTGMENTWIYGCSLLATWVAASYTFDPWLSRTIESTVSSPAGMQSIVNGDTLEDGYVIRFNDSWFPYMDPHMNETGPDGVLGPTTAILRLLNLFTTTQNANSSVQAVLAPVEANNITAAEILLEKLFATYLADSLARTGSQMGPYLVLNQNETHISGIDLLSQHGYFGGVNNIDTFNATHVRWQRQNTTTYENETIARLSSKYRGFLEFDFDVQQYGYGSGDPRTTLRFAVAVMLIYLAALTVYALVIACAHVLEHYDVEWKGQPVRVWSVRPWGNLQDLSVLALRSQPPADENLTSSGSGDARSGRVWERVVRVRADDQQNLHLVMDEPVPMRRVHHAGGVMYY</sequence>
<evidence type="ECO:0000256" key="2">
    <source>
        <dbReference type="SAM" id="Phobius"/>
    </source>
</evidence>
<dbReference type="Proteomes" id="UP001230504">
    <property type="component" value="Unassembled WGS sequence"/>
</dbReference>
<feature type="compositionally biased region" description="Polar residues" evidence="1">
    <location>
        <begin position="14"/>
        <end position="26"/>
    </location>
</feature>
<dbReference type="RefSeq" id="XP_060409075.1">
    <property type="nucleotide sequence ID" value="XM_060564204.1"/>
</dbReference>
<keyword evidence="2" id="KW-1133">Transmembrane helix</keyword>
<keyword evidence="4" id="KW-1185">Reference proteome</keyword>
<evidence type="ECO:0000313" key="4">
    <source>
        <dbReference type="Proteomes" id="UP001230504"/>
    </source>
</evidence>
<feature type="region of interest" description="Disordered" evidence="1">
    <location>
        <begin position="1"/>
        <end position="95"/>
    </location>
</feature>
<dbReference type="EMBL" id="JAHLJV010000092">
    <property type="protein sequence ID" value="KAK1573453.1"/>
    <property type="molecule type" value="Genomic_DNA"/>
</dbReference>